<evidence type="ECO:0000313" key="3">
    <source>
        <dbReference type="Proteomes" id="UP000788993"/>
    </source>
</evidence>
<sequence length="111" mass="12323">MVRNVTFAVCTIAGGIGSELMQHVLAPYRSFDLWDIAVNMAGSASAIVTSGIYHHYFLKRQKRQRKARPMNWNLESRIGMHFDESDIEDTDINIPLNNIGAGPGTTTAQQS</sequence>
<dbReference type="PANTHER" id="PTHR28008">
    <property type="entry name" value="DOMAIN PROTEIN, PUTATIVE (AFU_ORTHOLOGUE AFUA_3G10980)-RELATED"/>
    <property type="match status" value="1"/>
</dbReference>
<keyword evidence="1" id="KW-0812">Transmembrane</keyword>
<protein>
    <recommendedName>
        <fullName evidence="4">VanZ-like domain-containing protein</fullName>
    </recommendedName>
</protein>
<evidence type="ECO:0000256" key="1">
    <source>
        <dbReference type="SAM" id="Phobius"/>
    </source>
</evidence>
<keyword evidence="3" id="KW-1185">Reference proteome</keyword>
<accession>A0A9P8T038</accession>
<keyword evidence="1" id="KW-1133">Transmembrane helix</keyword>
<organism evidence="2 3">
    <name type="scientific">Ogataea polymorpha</name>
    <dbReference type="NCBI Taxonomy" id="460523"/>
    <lineage>
        <taxon>Eukaryota</taxon>
        <taxon>Fungi</taxon>
        <taxon>Dikarya</taxon>
        <taxon>Ascomycota</taxon>
        <taxon>Saccharomycotina</taxon>
        <taxon>Pichiomycetes</taxon>
        <taxon>Pichiales</taxon>
        <taxon>Pichiaceae</taxon>
        <taxon>Ogataea</taxon>
    </lineage>
</organism>
<comment type="caution">
    <text evidence="2">The sequence shown here is derived from an EMBL/GenBank/DDBJ whole genome shotgun (WGS) entry which is preliminary data.</text>
</comment>
<gene>
    <name evidence="2" type="ORF">OGATHE_005101</name>
</gene>
<dbReference type="AlphaFoldDB" id="A0A9P8T038"/>
<evidence type="ECO:0008006" key="4">
    <source>
        <dbReference type="Google" id="ProtNLM"/>
    </source>
</evidence>
<proteinExistence type="predicted"/>
<evidence type="ECO:0000313" key="2">
    <source>
        <dbReference type="EMBL" id="KAH3660769.1"/>
    </source>
</evidence>
<feature type="transmembrane region" description="Helical" evidence="1">
    <location>
        <begin position="36"/>
        <end position="58"/>
    </location>
</feature>
<reference evidence="2" key="1">
    <citation type="journal article" date="2021" name="Open Biol.">
        <title>Shared evolutionary footprints suggest mitochondrial oxidative damage underlies multiple complex I losses in fungi.</title>
        <authorList>
            <person name="Schikora-Tamarit M.A."/>
            <person name="Marcet-Houben M."/>
            <person name="Nosek J."/>
            <person name="Gabaldon T."/>
        </authorList>
    </citation>
    <scope>NUCLEOTIDE SEQUENCE</scope>
    <source>
        <strain evidence="2">NCAIM Y.01608</strain>
    </source>
</reference>
<dbReference type="EMBL" id="JAEUBD010001468">
    <property type="protein sequence ID" value="KAH3660769.1"/>
    <property type="molecule type" value="Genomic_DNA"/>
</dbReference>
<dbReference type="PANTHER" id="PTHR28008:SF1">
    <property type="entry name" value="DOMAIN PROTEIN, PUTATIVE (AFU_ORTHOLOGUE AFUA_3G10980)-RELATED"/>
    <property type="match status" value="1"/>
</dbReference>
<reference evidence="2" key="2">
    <citation type="submission" date="2021-01" db="EMBL/GenBank/DDBJ databases">
        <authorList>
            <person name="Schikora-Tamarit M.A."/>
        </authorList>
    </citation>
    <scope>NUCLEOTIDE SEQUENCE</scope>
    <source>
        <strain evidence="2">NCAIM Y.01608</strain>
    </source>
</reference>
<name>A0A9P8T038_9ASCO</name>
<dbReference type="Proteomes" id="UP000788993">
    <property type="component" value="Unassembled WGS sequence"/>
</dbReference>
<keyword evidence="1" id="KW-0472">Membrane</keyword>